<protein>
    <submittedName>
        <fullName evidence="1">Uncharacterized protein</fullName>
    </submittedName>
</protein>
<comment type="caution">
    <text evidence="1">The sequence shown here is derived from an EMBL/GenBank/DDBJ whole genome shotgun (WGS) entry which is preliminary data.</text>
</comment>
<evidence type="ECO:0000313" key="2">
    <source>
        <dbReference type="Proteomes" id="UP001177021"/>
    </source>
</evidence>
<keyword evidence="2" id="KW-1185">Reference proteome</keyword>
<dbReference type="EMBL" id="CASHSV030000002">
    <property type="protein sequence ID" value="CAJ2633882.1"/>
    <property type="molecule type" value="Genomic_DNA"/>
</dbReference>
<name>A0ACB0IPU2_TRIPR</name>
<evidence type="ECO:0000313" key="1">
    <source>
        <dbReference type="EMBL" id="CAJ2633882.1"/>
    </source>
</evidence>
<reference evidence="1" key="1">
    <citation type="submission" date="2023-10" db="EMBL/GenBank/DDBJ databases">
        <authorList>
            <person name="Rodriguez Cubillos JULIANA M."/>
            <person name="De Vega J."/>
        </authorList>
    </citation>
    <scope>NUCLEOTIDE SEQUENCE</scope>
</reference>
<organism evidence="1 2">
    <name type="scientific">Trifolium pratense</name>
    <name type="common">Red clover</name>
    <dbReference type="NCBI Taxonomy" id="57577"/>
    <lineage>
        <taxon>Eukaryota</taxon>
        <taxon>Viridiplantae</taxon>
        <taxon>Streptophyta</taxon>
        <taxon>Embryophyta</taxon>
        <taxon>Tracheophyta</taxon>
        <taxon>Spermatophyta</taxon>
        <taxon>Magnoliopsida</taxon>
        <taxon>eudicotyledons</taxon>
        <taxon>Gunneridae</taxon>
        <taxon>Pentapetalae</taxon>
        <taxon>rosids</taxon>
        <taxon>fabids</taxon>
        <taxon>Fabales</taxon>
        <taxon>Fabaceae</taxon>
        <taxon>Papilionoideae</taxon>
        <taxon>50 kb inversion clade</taxon>
        <taxon>NPAAA clade</taxon>
        <taxon>Hologalegina</taxon>
        <taxon>IRL clade</taxon>
        <taxon>Trifolieae</taxon>
        <taxon>Trifolium</taxon>
    </lineage>
</organism>
<dbReference type="Proteomes" id="UP001177021">
    <property type="component" value="Unassembled WGS sequence"/>
</dbReference>
<accession>A0ACB0IPU2</accession>
<gene>
    <name evidence="1" type="ORF">MILVUS5_LOCUS4908</name>
</gene>
<proteinExistence type="predicted"/>
<sequence>MKRRFASLGDEPESETEYQSLIVSNYHLEDNDDEPVSFSVLPIQWSDSEVFNSNDKKKGQLQIFLHGSADNGLQKIFMQVIAWKFDLSGLKPEVSLLSKDKRWIKLLKPRKSFQDTIKTVLITLYFLHCVKKKHRLSVHSFWSNLCKDRDLSSYGFKPSQKDLLDHMTLIGEVTKRDAVLARSKLLLTVLGEKPEDLKPSDEEFEDDDRDNDIIEKADEDSKVEDDLFDSVCAFCDNGGDLIMCDGACMRSFHATKADGRESLCDSLGFTKKEVYDIETFHCKNCEYCQHQCFACGELGSSDKDKGAEVIKCASECCDRFYHPRCIAKLLPSVVKYVAEDLEKNITDGKPFLCPIHFCCVCKGLENKMEPDLQLAVCNRCPKSYHRKCLPIGIAFDGDGVETRAWEGLLPNNRILIYCLNHKIIDKLGTPVRDHIKFPDTRAAVPEINTNKRMKPTTKDRVILKNDVGVVKSSGKSTAEGSNVTGKLPSSKIGCKKSAEKIISGSDISKTPEAKVMSSKCLTENKKSISKNSSEKVISSDISRKLESNKSCLTESKKSISKNSSEKVISSDISRKLESSKSCLTESKKSISKLSGKMTSGSDISREPKSNEISGRLSTENKKSISKKFEKPKCASTSKSSEQIKHDNQVDDADNQTLSIKPIRSVFPPHDADSEKGLVDSFKEARSSILLEGVTEKHKLDDSVDLTTKLDKVISHEHGNCGDKLMLNHVLLVSTDDQKEQACINESRKRSSHHANVDQESEKRQEFKMSKSWKTSGRRTLIENNDRKGLGVSSQLFKSVVSPARRCIKQAPGHQGRSHSEIEKGTSVKNADENQNREEDKHRRESNARQQVGPSGVQDPNSTQNDHLSGHNPSCANKHPQLSTTSKSLNKMNTLAADESNLVRTGSPTPDPPIFSGNGTFERIVLPGFAAGPNFAFSLHHSAGWLEED</sequence>